<proteinExistence type="predicted"/>
<evidence type="ECO:0008006" key="3">
    <source>
        <dbReference type="Google" id="ProtNLM"/>
    </source>
</evidence>
<dbReference type="Gene3D" id="3.20.80.10">
    <property type="entry name" value="Regulatory factor, effector binding domain"/>
    <property type="match status" value="1"/>
</dbReference>
<organism evidence="1 2">
    <name type="scientific">Niastella populi</name>
    <dbReference type="NCBI Taxonomy" id="550983"/>
    <lineage>
        <taxon>Bacteria</taxon>
        <taxon>Pseudomonadati</taxon>
        <taxon>Bacteroidota</taxon>
        <taxon>Chitinophagia</taxon>
        <taxon>Chitinophagales</taxon>
        <taxon>Chitinophagaceae</taxon>
        <taxon>Niastella</taxon>
    </lineage>
</organism>
<reference evidence="2" key="1">
    <citation type="submission" date="2016-04" db="EMBL/GenBank/DDBJ databases">
        <authorList>
            <person name="Chen L."/>
            <person name="Zhuang W."/>
            <person name="Wang G."/>
        </authorList>
    </citation>
    <scope>NUCLEOTIDE SEQUENCE [LARGE SCALE GENOMIC DNA]</scope>
    <source>
        <strain evidence="2">208</strain>
    </source>
</reference>
<dbReference type="STRING" id="550983.A4R26_09945"/>
<evidence type="ECO:0000313" key="2">
    <source>
        <dbReference type="Proteomes" id="UP000192276"/>
    </source>
</evidence>
<dbReference type="OrthoDB" id="9807923at2"/>
<name>A0A1V9EI36_9BACT</name>
<dbReference type="Proteomes" id="UP000192276">
    <property type="component" value="Unassembled WGS sequence"/>
</dbReference>
<keyword evidence="2" id="KW-1185">Reference proteome</keyword>
<sequence>MKKWFLVTVIVIAAAVAGIYIFIPARLNIVQITPVTGTVPGAYRVLTNDQKWQVWWPGTRAHNNSFLFKNTSFTVTKKLRNTLEIEIDLNGQPLHSTLHIFPEAGDTINLNWLCSFTTGINPITRIQRYRQALALKNNMDSVLRHFKAFAEKKENIYDITFRETIFRDSFLLSSKTYQAQYPGVSAIYSQLNTLKQYSAAHKARQTGNPFMNITPLSPSGYQLMTAIPLDRQIPANAQFFNQRIPMNRFLVTRVQGGNAAVDHAMHQFQLYIQDYQRTVMALPFQQLVTDRSAEPDTTRWITDIYYPLF</sequence>
<dbReference type="RefSeq" id="WP_081171587.1">
    <property type="nucleotide sequence ID" value="NZ_LWBP01000254.1"/>
</dbReference>
<gene>
    <name evidence="1" type="ORF">A4R26_09945</name>
</gene>
<evidence type="ECO:0000313" key="1">
    <source>
        <dbReference type="EMBL" id="OQP45797.1"/>
    </source>
</evidence>
<comment type="caution">
    <text evidence="1">The sequence shown here is derived from an EMBL/GenBank/DDBJ whole genome shotgun (WGS) entry which is preliminary data.</text>
</comment>
<protein>
    <recommendedName>
        <fullName evidence="3">GyrI-like small molecule binding domain-containing protein</fullName>
    </recommendedName>
</protein>
<dbReference type="EMBL" id="LWBP01000254">
    <property type="protein sequence ID" value="OQP45797.1"/>
    <property type="molecule type" value="Genomic_DNA"/>
</dbReference>
<accession>A0A1V9EI36</accession>
<dbReference type="AlphaFoldDB" id="A0A1V9EI36"/>
<dbReference type="InterPro" id="IPR011256">
    <property type="entry name" value="Reg_factor_effector_dom_sf"/>
</dbReference>